<dbReference type="Proteomes" id="UP001235720">
    <property type="component" value="Unassembled WGS sequence"/>
</dbReference>
<name>A0ABT7TI33_9MICO</name>
<reference evidence="2 3" key="1">
    <citation type="submission" date="2023-06" db="EMBL/GenBank/DDBJ databases">
        <authorList>
            <person name="Feng G."/>
            <person name="Li J."/>
            <person name="Zhu H."/>
        </authorList>
    </citation>
    <scope>NUCLEOTIDE SEQUENCE [LARGE SCALE GENOMIC DNA]</scope>
    <source>
        <strain evidence="2 3">RHCJP20</strain>
    </source>
</reference>
<dbReference type="EMBL" id="JAUCMM010000008">
    <property type="protein sequence ID" value="MDM7889252.1"/>
    <property type="molecule type" value="Genomic_DNA"/>
</dbReference>
<dbReference type="RefSeq" id="WP_289470821.1">
    <property type="nucleotide sequence ID" value="NZ_JAUCMM010000008.1"/>
</dbReference>
<organism evidence="2 3">
    <name type="scientific">Curtobacterium subtropicum</name>
    <dbReference type="NCBI Taxonomy" id="3055138"/>
    <lineage>
        <taxon>Bacteria</taxon>
        <taxon>Bacillati</taxon>
        <taxon>Actinomycetota</taxon>
        <taxon>Actinomycetes</taxon>
        <taxon>Micrococcales</taxon>
        <taxon>Microbacteriaceae</taxon>
        <taxon>Curtobacterium</taxon>
    </lineage>
</organism>
<feature type="coiled-coil region" evidence="1">
    <location>
        <begin position="75"/>
        <end position="102"/>
    </location>
</feature>
<protein>
    <recommendedName>
        <fullName evidence="4">Flagellar protein FliT</fullName>
    </recommendedName>
</protein>
<keyword evidence="3" id="KW-1185">Reference proteome</keyword>
<evidence type="ECO:0008006" key="4">
    <source>
        <dbReference type="Google" id="ProtNLM"/>
    </source>
</evidence>
<accession>A0ABT7TI33</accession>
<evidence type="ECO:0000313" key="2">
    <source>
        <dbReference type="EMBL" id="MDM7889252.1"/>
    </source>
</evidence>
<proteinExistence type="predicted"/>
<gene>
    <name evidence="2" type="ORF">QUG98_12410</name>
</gene>
<evidence type="ECO:0000256" key="1">
    <source>
        <dbReference type="SAM" id="Coils"/>
    </source>
</evidence>
<keyword evidence="1" id="KW-0175">Coiled coil</keyword>
<evidence type="ECO:0000313" key="3">
    <source>
        <dbReference type="Proteomes" id="UP001235720"/>
    </source>
</evidence>
<comment type="caution">
    <text evidence="2">The sequence shown here is derived from an EMBL/GenBank/DDBJ whole genome shotgun (WGS) entry which is preliminary data.</text>
</comment>
<sequence length="125" mass="13098">MSPDAGEIAADDVAVEAGQSEWATVLDALERELLTTVATATDAIVPAIPQTAAVAPNATAWSEPTTLGPVPRALVGRASRLLAAQRDRLAELETERRQTLEHLGALRQVAATDEPRGSVYLDASA</sequence>